<dbReference type="EMBL" id="BNCQ01000031">
    <property type="protein sequence ID" value="GIM09545.1"/>
    <property type="molecule type" value="Genomic_DNA"/>
</dbReference>
<evidence type="ECO:0000313" key="2">
    <source>
        <dbReference type="EMBL" id="GIM09545.1"/>
    </source>
</evidence>
<name>A0A8J4GM84_9CHLO</name>
<dbReference type="AlphaFoldDB" id="A0A8J4GM84"/>
<accession>A0A8J4GM84</accession>
<protein>
    <submittedName>
        <fullName evidence="2">Uncharacterized protein</fullName>
    </submittedName>
</protein>
<feature type="non-terminal residue" evidence="2">
    <location>
        <position position="1"/>
    </location>
</feature>
<reference evidence="2" key="1">
    <citation type="journal article" date="2021" name="Proc. Natl. Acad. Sci. U.S.A.">
        <title>Three genomes in the algal genus Volvox reveal the fate of a haploid sex-determining region after a transition to homothallism.</title>
        <authorList>
            <person name="Yamamoto K."/>
            <person name="Hamaji T."/>
            <person name="Kawai-Toyooka H."/>
            <person name="Matsuzaki R."/>
            <person name="Takahashi F."/>
            <person name="Nishimura Y."/>
            <person name="Kawachi M."/>
            <person name="Noguchi H."/>
            <person name="Minakuchi Y."/>
            <person name="Umen J.G."/>
            <person name="Toyoda A."/>
            <person name="Nozaki H."/>
        </authorList>
    </citation>
    <scope>NUCLEOTIDE SEQUENCE</scope>
    <source>
        <strain evidence="2">NIES-3785</strain>
    </source>
</reference>
<proteinExistence type="predicted"/>
<dbReference type="Proteomes" id="UP000722791">
    <property type="component" value="Unassembled WGS sequence"/>
</dbReference>
<feature type="region of interest" description="Disordered" evidence="1">
    <location>
        <begin position="82"/>
        <end position="101"/>
    </location>
</feature>
<sequence length="101" mass="11364">GRERRVWLWKARVTHPLRRPLLLGRVSETYLSVATRKLPWYDTPTPPPITMPSMTAMYGTGNCAMVALLTYSARKNALPYDQAPSRARMTTSFTSPPAQNA</sequence>
<evidence type="ECO:0000313" key="3">
    <source>
        <dbReference type="Proteomes" id="UP000722791"/>
    </source>
</evidence>
<gene>
    <name evidence="2" type="ORF">Vretimale_13400</name>
</gene>
<organism evidence="2 3">
    <name type="scientific">Volvox reticuliferus</name>
    <dbReference type="NCBI Taxonomy" id="1737510"/>
    <lineage>
        <taxon>Eukaryota</taxon>
        <taxon>Viridiplantae</taxon>
        <taxon>Chlorophyta</taxon>
        <taxon>core chlorophytes</taxon>
        <taxon>Chlorophyceae</taxon>
        <taxon>CS clade</taxon>
        <taxon>Chlamydomonadales</taxon>
        <taxon>Volvocaceae</taxon>
        <taxon>Volvox</taxon>
    </lineage>
</organism>
<comment type="caution">
    <text evidence="2">The sequence shown here is derived from an EMBL/GenBank/DDBJ whole genome shotgun (WGS) entry which is preliminary data.</text>
</comment>
<feature type="compositionally biased region" description="Polar residues" evidence="1">
    <location>
        <begin position="88"/>
        <end position="101"/>
    </location>
</feature>
<evidence type="ECO:0000256" key="1">
    <source>
        <dbReference type="SAM" id="MobiDB-lite"/>
    </source>
</evidence>